<sequence length="149" mass="16823">MIKYLFIIPLLFLSFCESDEVDCSTTVCEGGISELLFQLRDSTTKENVLTNEILTLEDITLEGSNSAQLSIENIIETDMLVLRDSNWKEDMFSYQLIIKDSIIYDLDLELNRTPNGGCCGGILKTNSLKINDETKEIQEIYNGSILLLP</sequence>
<name>A0ABV8JX44_9FLAO</name>
<proteinExistence type="predicted"/>
<comment type="caution">
    <text evidence="1">The sequence shown here is derived from an EMBL/GenBank/DDBJ whole genome shotgun (WGS) entry which is preliminary data.</text>
</comment>
<keyword evidence="2" id="KW-1185">Reference proteome</keyword>
<evidence type="ECO:0000313" key="1">
    <source>
        <dbReference type="EMBL" id="MFC4097384.1"/>
    </source>
</evidence>
<evidence type="ECO:0008006" key="3">
    <source>
        <dbReference type="Google" id="ProtNLM"/>
    </source>
</evidence>
<gene>
    <name evidence="1" type="ORF">ACFOUT_15950</name>
</gene>
<reference evidence="2" key="1">
    <citation type="journal article" date="2019" name="Int. J. Syst. Evol. Microbiol.">
        <title>The Global Catalogue of Microorganisms (GCM) 10K type strain sequencing project: providing services to taxonomists for standard genome sequencing and annotation.</title>
        <authorList>
            <consortium name="The Broad Institute Genomics Platform"/>
            <consortium name="The Broad Institute Genome Sequencing Center for Infectious Disease"/>
            <person name="Wu L."/>
            <person name="Ma J."/>
        </authorList>
    </citation>
    <scope>NUCLEOTIDE SEQUENCE [LARGE SCALE GENOMIC DNA]</scope>
    <source>
        <strain evidence="2">CECT 7477</strain>
    </source>
</reference>
<dbReference type="RefSeq" id="WP_192462060.1">
    <property type="nucleotide sequence ID" value="NZ_JACYFJ010000002.1"/>
</dbReference>
<accession>A0ABV8JX44</accession>
<dbReference type="Proteomes" id="UP001595814">
    <property type="component" value="Unassembled WGS sequence"/>
</dbReference>
<protein>
    <recommendedName>
        <fullName evidence="3">Lipoprotein</fullName>
    </recommendedName>
</protein>
<dbReference type="EMBL" id="JBHSAW010000010">
    <property type="protein sequence ID" value="MFC4097384.1"/>
    <property type="molecule type" value="Genomic_DNA"/>
</dbReference>
<organism evidence="1 2">
    <name type="scientific">Euzebyella saccharophila</name>
    <dbReference type="NCBI Taxonomy" id="679664"/>
    <lineage>
        <taxon>Bacteria</taxon>
        <taxon>Pseudomonadati</taxon>
        <taxon>Bacteroidota</taxon>
        <taxon>Flavobacteriia</taxon>
        <taxon>Flavobacteriales</taxon>
        <taxon>Flavobacteriaceae</taxon>
        <taxon>Euzebyella</taxon>
    </lineage>
</organism>
<evidence type="ECO:0000313" key="2">
    <source>
        <dbReference type="Proteomes" id="UP001595814"/>
    </source>
</evidence>